<dbReference type="EMBL" id="JAOTPV010000003">
    <property type="protein sequence ID" value="KAJ4485878.1"/>
    <property type="molecule type" value="Genomic_DNA"/>
</dbReference>
<keyword evidence="1" id="KW-0863">Zinc-finger</keyword>
<feature type="region of interest" description="Disordered" evidence="2">
    <location>
        <begin position="79"/>
        <end position="99"/>
    </location>
</feature>
<reference evidence="4" key="1">
    <citation type="submission" date="2022-08" db="EMBL/GenBank/DDBJ databases">
        <title>A Global Phylogenomic Analysis of the Shiitake Genus Lentinula.</title>
        <authorList>
            <consortium name="DOE Joint Genome Institute"/>
            <person name="Sierra-Patev S."/>
            <person name="Min B."/>
            <person name="Naranjo-Ortiz M."/>
            <person name="Looney B."/>
            <person name="Konkel Z."/>
            <person name="Slot J.C."/>
            <person name="Sakamoto Y."/>
            <person name="Steenwyk J.L."/>
            <person name="Rokas A."/>
            <person name="Carro J."/>
            <person name="Camarero S."/>
            <person name="Ferreira P."/>
            <person name="Molpeceres G."/>
            <person name="Ruiz-Duenas F.J."/>
            <person name="Serrano A."/>
            <person name="Henrissat B."/>
            <person name="Drula E."/>
            <person name="Hughes K.W."/>
            <person name="Mata J.L."/>
            <person name="Ishikawa N.K."/>
            <person name="Vargas-Isla R."/>
            <person name="Ushijima S."/>
            <person name="Smith C.A."/>
            <person name="Ahrendt S."/>
            <person name="Andreopoulos W."/>
            <person name="He G."/>
            <person name="Labutti K."/>
            <person name="Lipzen A."/>
            <person name="Ng V."/>
            <person name="Riley R."/>
            <person name="Sandor L."/>
            <person name="Barry K."/>
            <person name="Martinez A.T."/>
            <person name="Xiao Y."/>
            <person name="Gibbons J.G."/>
            <person name="Terashima K."/>
            <person name="Grigoriev I.V."/>
            <person name="Hibbett D.S."/>
        </authorList>
    </citation>
    <scope>NUCLEOTIDE SEQUENCE</scope>
    <source>
        <strain evidence="4">JLM2183</strain>
    </source>
</reference>
<evidence type="ECO:0000313" key="4">
    <source>
        <dbReference type="EMBL" id="KAJ4485878.1"/>
    </source>
</evidence>
<feature type="domain" description="C2H2-type" evidence="3">
    <location>
        <begin position="144"/>
        <end position="171"/>
    </location>
</feature>
<organism evidence="4 5">
    <name type="scientific">Lentinula aciculospora</name>
    <dbReference type="NCBI Taxonomy" id="153920"/>
    <lineage>
        <taxon>Eukaryota</taxon>
        <taxon>Fungi</taxon>
        <taxon>Dikarya</taxon>
        <taxon>Basidiomycota</taxon>
        <taxon>Agaricomycotina</taxon>
        <taxon>Agaricomycetes</taxon>
        <taxon>Agaricomycetidae</taxon>
        <taxon>Agaricales</taxon>
        <taxon>Marasmiineae</taxon>
        <taxon>Omphalotaceae</taxon>
        <taxon>Lentinula</taxon>
    </lineage>
</organism>
<dbReference type="PROSITE" id="PS50157">
    <property type="entry name" value="ZINC_FINGER_C2H2_2"/>
    <property type="match status" value="2"/>
</dbReference>
<evidence type="ECO:0000256" key="1">
    <source>
        <dbReference type="PROSITE-ProRule" id="PRU00042"/>
    </source>
</evidence>
<keyword evidence="1" id="KW-0479">Metal-binding</keyword>
<dbReference type="AlphaFoldDB" id="A0A9W9APH3"/>
<proteinExistence type="predicted"/>
<evidence type="ECO:0000313" key="5">
    <source>
        <dbReference type="Proteomes" id="UP001150266"/>
    </source>
</evidence>
<dbReference type="Gene3D" id="3.30.160.60">
    <property type="entry name" value="Classic Zinc Finger"/>
    <property type="match status" value="1"/>
</dbReference>
<dbReference type="PROSITE" id="PS00028">
    <property type="entry name" value="ZINC_FINGER_C2H2_1"/>
    <property type="match status" value="1"/>
</dbReference>
<dbReference type="OrthoDB" id="3437960at2759"/>
<dbReference type="InterPro" id="IPR036236">
    <property type="entry name" value="Znf_C2H2_sf"/>
</dbReference>
<evidence type="ECO:0000259" key="3">
    <source>
        <dbReference type="PROSITE" id="PS50157"/>
    </source>
</evidence>
<gene>
    <name evidence="4" type="ORF">J3R30DRAFT_3697299</name>
</gene>
<comment type="caution">
    <text evidence="4">The sequence shown here is derived from an EMBL/GenBank/DDBJ whole genome shotgun (WGS) entry which is preliminary data.</text>
</comment>
<keyword evidence="5" id="KW-1185">Reference proteome</keyword>
<name>A0A9W9APH3_9AGAR</name>
<dbReference type="GO" id="GO:0008270">
    <property type="term" value="F:zinc ion binding"/>
    <property type="evidence" value="ECO:0007669"/>
    <property type="project" value="UniProtKB-KW"/>
</dbReference>
<sequence>MDNSTSFQYTDQYIYEYYPCCPIPESLTNNTFEQTSVLSNDTQGYDYCHEPGGYPFEKDELGQEVQNPSSQAGTSYAPAIESTGPAKIGSSAGRAAADRRRVVHPNKGKTPSKYFCSMDGCGAHFTAKHNYHYHLDAHDKVKRFQCAVCKSYFPSMNNLKRHGRSCKGGKAALSA</sequence>
<feature type="domain" description="C2H2-type" evidence="3">
    <location>
        <begin position="114"/>
        <end position="143"/>
    </location>
</feature>
<keyword evidence="1" id="KW-0862">Zinc</keyword>
<accession>A0A9W9APH3</accession>
<dbReference type="InterPro" id="IPR013087">
    <property type="entry name" value="Znf_C2H2_type"/>
</dbReference>
<protein>
    <recommendedName>
        <fullName evidence="3">C2H2-type domain-containing protein</fullName>
    </recommendedName>
</protein>
<dbReference type="Proteomes" id="UP001150266">
    <property type="component" value="Unassembled WGS sequence"/>
</dbReference>
<dbReference type="SUPFAM" id="SSF57667">
    <property type="entry name" value="beta-beta-alpha zinc fingers"/>
    <property type="match status" value="1"/>
</dbReference>
<evidence type="ECO:0000256" key="2">
    <source>
        <dbReference type="SAM" id="MobiDB-lite"/>
    </source>
</evidence>